<organism evidence="1 2">
    <name type="scientific">Hondaea fermentalgiana</name>
    <dbReference type="NCBI Taxonomy" id="2315210"/>
    <lineage>
        <taxon>Eukaryota</taxon>
        <taxon>Sar</taxon>
        <taxon>Stramenopiles</taxon>
        <taxon>Bigyra</taxon>
        <taxon>Labyrinthulomycetes</taxon>
        <taxon>Thraustochytrida</taxon>
        <taxon>Thraustochytriidae</taxon>
        <taxon>Hondaea</taxon>
    </lineage>
</organism>
<dbReference type="Proteomes" id="UP000241890">
    <property type="component" value="Unassembled WGS sequence"/>
</dbReference>
<dbReference type="InParanoid" id="A0A2R5G104"/>
<evidence type="ECO:0000313" key="2">
    <source>
        <dbReference type="Proteomes" id="UP000241890"/>
    </source>
</evidence>
<proteinExistence type="predicted"/>
<evidence type="ECO:0000313" key="1">
    <source>
        <dbReference type="EMBL" id="GBG24205.1"/>
    </source>
</evidence>
<gene>
    <name evidence="1" type="ORF">FCC1311_004232</name>
</gene>
<dbReference type="AlphaFoldDB" id="A0A2R5G104"/>
<protein>
    <submittedName>
        <fullName evidence="1">Uncharacterized protein</fullName>
    </submittedName>
</protein>
<name>A0A2R5G104_9STRA</name>
<reference evidence="1 2" key="1">
    <citation type="submission" date="2017-12" db="EMBL/GenBank/DDBJ databases">
        <title>Sequencing, de novo assembly and annotation of complete genome of a new Thraustochytrid species, strain FCC1311.</title>
        <authorList>
            <person name="Sedici K."/>
            <person name="Godart F."/>
            <person name="Aiese Cigliano R."/>
            <person name="Sanseverino W."/>
            <person name="Barakat M."/>
            <person name="Ortet P."/>
            <person name="Marechal E."/>
            <person name="Cagnac O."/>
            <person name="Amato A."/>
        </authorList>
    </citation>
    <scope>NUCLEOTIDE SEQUENCE [LARGE SCALE GENOMIC DNA]</scope>
</reference>
<dbReference type="EMBL" id="BEYU01000005">
    <property type="protein sequence ID" value="GBG24205.1"/>
    <property type="molecule type" value="Genomic_DNA"/>
</dbReference>
<comment type="caution">
    <text evidence="1">The sequence shown here is derived from an EMBL/GenBank/DDBJ whole genome shotgun (WGS) entry which is preliminary data.</text>
</comment>
<sequence>MQRAVTNVARAGLVRSSAPRALVASRAMSTEGTSFSKKGKAVEEQYFRHLEEETKKLFSEKLLAKELKALVAILPENHNLQPEHLHSLLEWKHKHE</sequence>
<keyword evidence="2" id="KW-1185">Reference proteome</keyword>
<accession>A0A2R5G104</accession>